<evidence type="ECO:0000256" key="1">
    <source>
        <dbReference type="ARBA" id="ARBA00008138"/>
    </source>
</evidence>
<dbReference type="Gene3D" id="3.40.50.150">
    <property type="entry name" value="Vaccinia Virus protein VP39"/>
    <property type="match status" value="1"/>
</dbReference>
<evidence type="ECO:0000256" key="4">
    <source>
        <dbReference type="RuleBase" id="RU362030"/>
    </source>
</evidence>
<comment type="similarity">
    <text evidence="1 4">Belongs to the UPF0677 family.</text>
</comment>
<dbReference type="EC" id="2.1.1.-" evidence="4"/>
<evidence type="ECO:0000313" key="5">
    <source>
        <dbReference type="EMBL" id="GGA48282.1"/>
    </source>
</evidence>
<keyword evidence="6" id="KW-1185">Reference proteome</keyword>
<name>A0ABQ1GQP1_9BACL</name>
<organism evidence="5 6">
    <name type="scientific">Kroppenstedtia guangzhouensis</name>
    <dbReference type="NCBI Taxonomy" id="1274356"/>
    <lineage>
        <taxon>Bacteria</taxon>
        <taxon>Bacillati</taxon>
        <taxon>Bacillota</taxon>
        <taxon>Bacilli</taxon>
        <taxon>Bacillales</taxon>
        <taxon>Thermoactinomycetaceae</taxon>
        <taxon>Kroppenstedtia</taxon>
    </lineage>
</organism>
<dbReference type="InterPro" id="IPR007213">
    <property type="entry name" value="Ppm1/Ppm2/Tcmp"/>
</dbReference>
<dbReference type="PANTHER" id="PTHR43619:SF2">
    <property type="entry name" value="S-ADENOSYL-L-METHIONINE-DEPENDENT METHYLTRANSFERASES SUPERFAMILY PROTEIN"/>
    <property type="match status" value="1"/>
</dbReference>
<comment type="caution">
    <text evidence="5">The sequence shown here is derived from an EMBL/GenBank/DDBJ whole genome shotgun (WGS) entry which is preliminary data.</text>
</comment>
<proteinExistence type="inferred from homology"/>
<keyword evidence="4" id="KW-0949">S-adenosyl-L-methionine</keyword>
<gene>
    <name evidence="5" type="ORF">GCM10007416_21850</name>
</gene>
<dbReference type="SUPFAM" id="SSF53335">
    <property type="entry name" value="S-adenosyl-L-methionine-dependent methyltransferases"/>
    <property type="match status" value="1"/>
</dbReference>
<dbReference type="EMBL" id="BMEX01000006">
    <property type="protein sequence ID" value="GGA48282.1"/>
    <property type="molecule type" value="Genomic_DNA"/>
</dbReference>
<evidence type="ECO:0000256" key="3">
    <source>
        <dbReference type="ARBA" id="ARBA00022679"/>
    </source>
</evidence>
<accession>A0ABQ1GQP1</accession>
<comment type="function">
    <text evidence="4">Exhibits S-adenosyl-L-methionine-dependent methyltransferase activity.</text>
</comment>
<dbReference type="Proteomes" id="UP000617979">
    <property type="component" value="Unassembled WGS sequence"/>
</dbReference>
<protein>
    <recommendedName>
        <fullName evidence="4">S-adenosyl-L-methionine-dependent methyltransferase</fullName>
        <ecNumber evidence="4">2.1.1.-</ecNumber>
    </recommendedName>
</protein>
<sequence length="145" mass="17315">MVRYRTRYFDDLMLKKIRQGVKQVVILGSGLDTRPLRLASDHVKFYEVEQKHVLQYKAEQIEQFGYHQNSQFIHADYTDVDVVAMLLERGLDPELETFFLWEGNIFYLKYENICHVLENLRQSLTRFELAFDYLSHKLICPQHGI</sequence>
<dbReference type="PANTHER" id="PTHR43619">
    <property type="entry name" value="S-ADENOSYL-L-METHIONINE-DEPENDENT METHYLTRANSFERASE YKTD-RELATED"/>
    <property type="match status" value="1"/>
</dbReference>
<reference evidence="6" key="1">
    <citation type="journal article" date="2019" name="Int. J. Syst. Evol. Microbiol.">
        <title>The Global Catalogue of Microorganisms (GCM) 10K type strain sequencing project: providing services to taxonomists for standard genome sequencing and annotation.</title>
        <authorList>
            <consortium name="The Broad Institute Genomics Platform"/>
            <consortium name="The Broad Institute Genome Sequencing Center for Infectious Disease"/>
            <person name="Wu L."/>
            <person name="Ma J."/>
        </authorList>
    </citation>
    <scope>NUCLEOTIDE SEQUENCE [LARGE SCALE GENOMIC DNA]</scope>
    <source>
        <strain evidence="6">CGMCC 1.12404</strain>
    </source>
</reference>
<evidence type="ECO:0000313" key="6">
    <source>
        <dbReference type="Proteomes" id="UP000617979"/>
    </source>
</evidence>
<evidence type="ECO:0000256" key="2">
    <source>
        <dbReference type="ARBA" id="ARBA00022603"/>
    </source>
</evidence>
<keyword evidence="3" id="KW-0808">Transferase</keyword>
<dbReference type="InterPro" id="IPR011610">
    <property type="entry name" value="SAM_mthyl_Trfase_ML2640-like"/>
</dbReference>
<dbReference type="Pfam" id="PF04072">
    <property type="entry name" value="LCM"/>
    <property type="match status" value="1"/>
</dbReference>
<keyword evidence="2 4" id="KW-0489">Methyltransferase</keyword>
<dbReference type="NCBIfam" id="TIGR00027">
    <property type="entry name" value="mthyl_TIGR00027"/>
    <property type="match status" value="1"/>
</dbReference>
<dbReference type="InterPro" id="IPR029063">
    <property type="entry name" value="SAM-dependent_MTases_sf"/>
</dbReference>